<comment type="caution">
    <text evidence="1">The sequence shown here is derived from an EMBL/GenBank/DDBJ whole genome shotgun (WGS) entry which is preliminary data.</text>
</comment>
<keyword evidence="2" id="KW-1185">Reference proteome</keyword>
<evidence type="ECO:0000313" key="2">
    <source>
        <dbReference type="Proteomes" id="UP001306119"/>
    </source>
</evidence>
<sequence>MSKQLTYGGKYEPTSYEKKSILDDYLETMIQRKCNCVSDICKRLKITKSFFMACLNDKKFDTNGYYIAPKRG</sequence>
<reference evidence="1 2" key="1">
    <citation type="submission" date="2024-01" db="EMBL/GenBank/DDBJ databases">
        <title>Active colonisers of the gastrointestinal tract of Atlantic salmon farmed in a warm water region.</title>
        <authorList>
            <person name="Bowman J.P."/>
        </authorList>
    </citation>
    <scope>NUCLEOTIDE SEQUENCE [LARGE SCALE GENOMIC DNA]</scope>
    <source>
        <strain evidence="1 2">S3MW1</strain>
    </source>
</reference>
<dbReference type="RefSeq" id="WP_327775337.1">
    <property type="nucleotide sequence ID" value="NZ_JAYXUG010000013.1"/>
</dbReference>
<proteinExistence type="predicted"/>
<evidence type="ECO:0000313" key="1">
    <source>
        <dbReference type="EMBL" id="MEC6833037.1"/>
    </source>
</evidence>
<dbReference type="Proteomes" id="UP001306119">
    <property type="component" value="Unassembled WGS sequence"/>
</dbReference>
<gene>
    <name evidence="1" type="ORF">VXS06_14815</name>
</gene>
<protein>
    <submittedName>
        <fullName evidence="1">Uncharacterized protein</fullName>
    </submittedName>
</protein>
<organism evidence="1 2">
    <name type="scientific">Photobacterium toruni</name>
    <dbReference type="NCBI Taxonomy" id="1935446"/>
    <lineage>
        <taxon>Bacteria</taxon>
        <taxon>Pseudomonadati</taxon>
        <taxon>Pseudomonadota</taxon>
        <taxon>Gammaproteobacteria</taxon>
        <taxon>Vibrionales</taxon>
        <taxon>Vibrionaceae</taxon>
        <taxon>Photobacterium</taxon>
    </lineage>
</organism>
<accession>A0ABU6L910</accession>
<dbReference type="EMBL" id="JAYXUG010000013">
    <property type="protein sequence ID" value="MEC6833037.1"/>
    <property type="molecule type" value="Genomic_DNA"/>
</dbReference>
<name>A0ABU6L910_9GAMM</name>